<proteinExistence type="predicted"/>
<feature type="compositionally biased region" description="Basic and acidic residues" evidence="1">
    <location>
        <begin position="86"/>
        <end position="143"/>
    </location>
</feature>
<accession>A0A401U2G8</accession>
<name>A0A401U2G8_CHIPU</name>
<dbReference type="Proteomes" id="UP000287033">
    <property type="component" value="Unassembled WGS sequence"/>
</dbReference>
<comment type="caution">
    <text evidence="2">The sequence shown here is derived from an EMBL/GenBank/DDBJ whole genome shotgun (WGS) entry which is preliminary data.</text>
</comment>
<evidence type="ECO:0000313" key="2">
    <source>
        <dbReference type="EMBL" id="GCC49070.1"/>
    </source>
</evidence>
<feature type="compositionally biased region" description="Basic and acidic residues" evidence="1">
    <location>
        <begin position="19"/>
        <end position="30"/>
    </location>
</feature>
<feature type="compositionally biased region" description="Basic and acidic residues" evidence="1">
    <location>
        <begin position="38"/>
        <end position="47"/>
    </location>
</feature>
<reference evidence="2 3" key="1">
    <citation type="journal article" date="2018" name="Nat. Ecol. Evol.">
        <title>Shark genomes provide insights into elasmobranch evolution and the origin of vertebrates.</title>
        <authorList>
            <person name="Hara Y"/>
            <person name="Yamaguchi K"/>
            <person name="Onimaru K"/>
            <person name="Kadota M"/>
            <person name="Koyanagi M"/>
            <person name="Keeley SD"/>
            <person name="Tatsumi K"/>
            <person name="Tanaka K"/>
            <person name="Motone F"/>
            <person name="Kageyama Y"/>
            <person name="Nozu R"/>
            <person name="Adachi N"/>
            <person name="Nishimura O"/>
            <person name="Nakagawa R"/>
            <person name="Tanegashima C"/>
            <person name="Kiyatake I"/>
            <person name="Matsumoto R"/>
            <person name="Murakumo K"/>
            <person name="Nishida K"/>
            <person name="Terakita A"/>
            <person name="Kuratani S"/>
            <person name="Sato K"/>
            <person name="Hyodo S Kuraku.S."/>
        </authorList>
    </citation>
    <scope>NUCLEOTIDE SEQUENCE [LARGE SCALE GENOMIC DNA]</scope>
</reference>
<feature type="non-terminal residue" evidence="2">
    <location>
        <position position="1"/>
    </location>
</feature>
<evidence type="ECO:0000256" key="1">
    <source>
        <dbReference type="SAM" id="MobiDB-lite"/>
    </source>
</evidence>
<protein>
    <submittedName>
        <fullName evidence="2">Uncharacterized protein</fullName>
    </submittedName>
</protein>
<evidence type="ECO:0000313" key="3">
    <source>
        <dbReference type="Proteomes" id="UP000287033"/>
    </source>
</evidence>
<feature type="compositionally biased region" description="Basic and acidic residues" evidence="1">
    <location>
        <begin position="58"/>
        <end position="69"/>
    </location>
</feature>
<keyword evidence="3" id="KW-1185">Reference proteome</keyword>
<sequence>DRLAAEMPEIGVQRLAAGHSEEHRAQRHQADGAVGQQELERVIGIDRRQHRGLVHDVGQPHRRERGEPQHHHRSERGGDAGGAGALHREQHDQDQDRQRHHIVLEMRRGELEAFDRRQHRDRRRDHGIADEHRGADHTEREQRPAAPPDRALTERHQRERAAFAVVVGA</sequence>
<gene>
    <name evidence="2" type="ORF">chiPu_0033174</name>
</gene>
<dbReference type="AlphaFoldDB" id="A0A401U2G8"/>
<feature type="region of interest" description="Disordered" evidence="1">
    <location>
        <begin position="1"/>
        <end position="158"/>
    </location>
</feature>
<dbReference type="EMBL" id="BEZZ01256171">
    <property type="protein sequence ID" value="GCC49070.1"/>
    <property type="molecule type" value="Genomic_DNA"/>
</dbReference>
<organism evidence="2 3">
    <name type="scientific">Chiloscyllium punctatum</name>
    <name type="common">Brownbanded bambooshark</name>
    <name type="synonym">Hemiscyllium punctatum</name>
    <dbReference type="NCBI Taxonomy" id="137246"/>
    <lineage>
        <taxon>Eukaryota</taxon>
        <taxon>Metazoa</taxon>
        <taxon>Chordata</taxon>
        <taxon>Craniata</taxon>
        <taxon>Vertebrata</taxon>
        <taxon>Chondrichthyes</taxon>
        <taxon>Elasmobranchii</taxon>
        <taxon>Galeomorphii</taxon>
        <taxon>Galeoidea</taxon>
        <taxon>Orectolobiformes</taxon>
        <taxon>Hemiscylliidae</taxon>
        <taxon>Chiloscyllium</taxon>
    </lineage>
</organism>